<dbReference type="EMBL" id="LFYR01002156">
    <property type="protein sequence ID" value="KMZ56540.1"/>
    <property type="molecule type" value="Genomic_DNA"/>
</dbReference>
<keyword evidence="1" id="KW-1133">Transmembrane helix</keyword>
<dbReference type="Proteomes" id="UP000036987">
    <property type="component" value="Unassembled WGS sequence"/>
</dbReference>
<keyword evidence="1" id="KW-0812">Transmembrane</keyword>
<name>A0A0K9NKP1_ZOSMR</name>
<dbReference type="AlphaFoldDB" id="A0A0K9NKP1"/>
<dbReference type="OrthoDB" id="1726667at2759"/>
<protein>
    <submittedName>
        <fullName evidence="2">Uncharacterized protein</fullName>
    </submittedName>
</protein>
<sequence length="93" mass="10198">MPGVAAMAEYTDTLEGGGIEGGNVSASSFLNGSDSDQFPISVPISPNQGRVVYLRTSFKLCVISFTLGVFVGFTLKRRLRRWVNKLLKRLKDD</sequence>
<evidence type="ECO:0000256" key="1">
    <source>
        <dbReference type="SAM" id="Phobius"/>
    </source>
</evidence>
<feature type="transmembrane region" description="Helical" evidence="1">
    <location>
        <begin position="56"/>
        <end position="75"/>
    </location>
</feature>
<comment type="caution">
    <text evidence="2">The sequence shown here is derived from an EMBL/GenBank/DDBJ whole genome shotgun (WGS) entry which is preliminary data.</text>
</comment>
<accession>A0A0K9NKP1</accession>
<reference evidence="3" key="1">
    <citation type="journal article" date="2016" name="Nature">
        <title>The genome of the seagrass Zostera marina reveals angiosperm adaptation to the sea.</title>
        <authorList>
            <person name="Olsen J.L."/>
            <person name="Rouze P."/>
            <person name="Verhelst B."/>
            <person name="Lin Y.-C."/>
            <person name="Bayer T."/>
            <person name="Collen J."/>
            <person name="Dattolo E."/>
            <person name="De Paoli E."/>
            <person name="Dittami S."/>
            <person name="Maumus F."/>
            <person name="Michel G."/>
            <person name="Kersting A."/>
            <person name="Lauritano C."/>
            <person name="Lohaus R."/>
            <person name="Toepel M."/>
            <person name="Tonon T."/>
            <person name="Vanneste K."/>
            <person name="Amirebrahimi M."/>
            <person name="Brakel J."/>
            <person name="Bostroem C."/>
            <person name="Chovatia M."/>
            <person name="Grimwood J."/>
            <person name="Jenkins J.W."/>
            <person name="Jueterbock A."/>
            <person name="Mraz A."/>
            <person name="Stam W.T."/>
            <person name="Tice H."/>
            <person name="Bornberg-Bauer E."/>
            <person name="Green P.J."/>
            <person name="Pearson G.A."/>
            <person name="Procaccini G."/>
            <person name="Duarte C.M."/>
            <person name="Schmutz J."/>
            <person name="Reusch T.B.H."/>
            <person name="Van de Peer Y."/>
        </authorList>
    </citation>
    <scope>NUCLEOTIDE SEQUENCE [LARGE SCALE GENOMIC DNA]</scope>
    <source>
        <strain evidence="3">cv. Finnish</strain>
    </source>
</reference>
<dbReference type="STRING" id="29655.A0A0K9NKP1"/>
<keyword evidence="1" id="KW-0472">Membrane</keyword>
<keyword evidence="3" id="KW-1185">Reference proteome</keyword>
<evidence type="ECO:0000313" key="3">
    <source>
        <dbReference type="Proteomes" id="UP000036987"/>
    </source>
</evidence>
<organism evidence="2 3">
    <name type="scientific">Zostera marina</name>
    <name type="common">Eelgrass</name>
    <dbReference type="NCBI Taxonomy" id="29655"/>
    <lineage>
        <taxon>Eukaryota</taxon>
        <taxon>Viridiplantae</taxon>
        <taxon>Streptophyta</taxon>
        <taxon>Embryophyta</taxon>
        <taxon>Tracheophyta</taxon>
        <taxon>Spermatophyta</taxon>
        <taxon>Magnoliopsida</taxon>
        <taxon>Liliopsida</taxon>
        <taxon>Zosteraceae</taxon>
        <taxon>Zostera</taxon>
    </lineage>
</organism>
<proteinExistence type="predicted"/>
<evidence type="ECO:0000313" key="2">
    <source>
        <dbReference type="EMBL" id="KMZ56540.1"/>
    </source>
</evidence>
<gene>
    <name evidence="2" type="ORF">ZOSMA_93G00040</name>
</gene>